<accession>A0AAP2G1P8</accession>
<dbReference type="PANTHER" id="PTHR34473:SF3">
    <property type="entry name" value="TRANSMEMBRANE PROTEIN-RELATED"/>
    <property type="match status" value="1"/>
</dbReference>
<protein>
    <submittedName>
        <fullName evidence="4">PH domain-containing protein</fullName>
    </submittedName>
</protein>
<reference evidence="4 5" key="1">
    <citation type="journal article" date="2021" name="Microbiol. Resour. Announc.">
        <title>Draft Genome Sequence of Coralloluteibacterium stylophorae LMG 29479T.</title>
        <authorList>
            <person name="Karlyshev A.V."/>
            <person name="Kudryashova E.B."/>
            <person name="Ariskina E.V."/>
            <person name="Conroy A.P."/>
            <person name="Abidueva E.Y."/>
        </authorList>
    </citation>
    <scope>NUCLEOTIDE SEQUENCE [LARGE SCALE GENOMIC DNA]</scope>
    <source>
        <strain evidence="4 5">LMG 29479</strain>
    </source>
</reference>
<proteinExistence type="predicted"/>
<evidence type="ECO:0000313" key="4">
    <source>
        <dbReference type="EMBL" id="MBS7457938.1"/>
    </source>
</evidence>
<keyword evidence="2" id="KW-0472">Membrane</keyword>
<comment type="caution">
    <text evidence="4">The sequence shown here is derived from an EMBL/GenBank/DDBJ whole genome shotgun (WGS) entry which is preliminary data.</text>
</comment>
<sequence length="185" mass="19148">MTPEPFDPAADTAGPQRPTHDAAPAEDTWHGLPRAAGGVFAASGAVSLAGPGLGAAVALGLLALRDAPLAAALGGGAGVVALAVVAGAWLGVRRWRATAWMLGRDGLHMRRGIWWRSETLVPRSRVQHLDLERGPLERHFDLATLVVHTAGTRMASVRLPGLAAAQATVLRDRLVADSAGDDDAV</sequence>
<gene>
    <name evidence="4" type="ORF">KB893_012440</name>
</gene>
<dbReference type="RefSeq" id="WP_213173755.1">
    <property type="nucleotide sequence ID" value="NZ_JAGQFT020000008.1"/>
</dbReference>
<organism evidence="4 5">
    <name type="scientific">Coralloluteibacterium stylophorae</name>
    <dbReference type="NCBI Taxonomy" id="1776034"/>
    <lineage>
        <taxon>Bacteria</taxon>
        <taxon>Pseudomonadati</taxon>
        <taxon>Pseudomonadota</taxon>
        <taxon>Gammaproteobacteria</taxon>
        <taxon>Lysobacterales</taxon>
        <taxon>Lysobacteraceae</taxon>
        <taxon>Coralloluteibacterium</taxon>
    </lineage>
</organism>
<dbReference type="Proteomes" id="UP000675747">
    <property type="component" value="Unassembled WGS sequence"/>
</dbReference>
<dbReference type="AlphaFoldDB" id="A0AAP2G1P8"/>
<dbReference type="EMBL" id="JAGQFT020000008">
    <property type="protein sequence ID" value="MBS7457938.1"/>
    <property type="molecule type" value="Genomic_DNA"/>
</dbReference>
<feature type="region of interest" description="Disordered" evidence="1">
    <location>
        <begin position="1"/>
        <end position="28"/>
    </location>
</feature>
<keyword evidence="2" id="KW-0812">Transmembrane</keyword>
<feature type="transmembrane region" description="Helical" evidence="2">
    <location>
        <begin position="69"/>
        <end position="92"/>
    </location>
</feature>
<feature type="domain" description="YdbS-like PH" evidence="3">
    <location>
        <begin position="95"/>
        <end position="174"/>
    </location>
</feature>
<evidence type="ECO:0000256" key="1">
    <source>
        <dbReference type="SAM" id="MobiDB-lite"/>
    </source>
</evidence>
<dbReference type="InterPro" id="IPR005182">
    <property type="entry name" value="YdbS-like_PH"/>
</dbReference>
<name>A0AAP2G1P8_9GAMM</name>
<keyword evidence="2" id="KW-1133">Transmembrane helix</keyword>
<dbReference type="PANTHER" id="PTHR34473">
    <property type="entry name" value="UPF0699 TRANSMEMBRANE PROTEIN YDBS"/>
    <property type="match status" value="1"/>
</dbReference>
<evidence type="ECO:0000259" key="3">
    <source>
        <dbReference type="Pfam" id="PF03703"/>
    </source>
</evidence>
<dbReference type="Pfam" id="PF03703">
    <property type="entry name" value="bPH_2"/>
    <property type="match status" value="1"/>
</dbReference>
<keyword evidence="5" id="KW-1185">Reference proteome</keyword>
<feature type="transmembrane region" description="Helical" evidence="2">
    <location>
        <begin position="39"/>
        <end position="63"/>
    </location>
</feature>
<evidence type="ECO:0000313" key="5">
    <source>
        <dbReference type="Proteomes" id="UP000675747"/>
    </source>
</evidence>
<evidence type="ECO:0000256" key="2">
    <source>
        <dbReference type="SAM" id="Phobius"/>
    </source>
</evidence>